<feature type="domain" description="SIS" evidence="5">
    <location>
        <begin position="133"/>
        <end position="274"/>
    </location>
</feature>
<dbReference type="Gene3D" id="3.40.50.10490">
    <property type="entry name" value="Glucose-6-phosphate isomerase like protein, domain 1"/>
    <property type="match status" value="1"/>
</dbReference>
<dbReference type="Pfam" id="PF01418">
    <property type="entry name" value="HTH_6"/>
    <property type="match status" value="1"/>
</dbReference>
<keyword evidence="3" id="KW-0804">Transcription</keyword>
<evidence type="ECO:0000313" key="6">
    <source>
        <dbReference type="EMBL" id="RBT69702.1"/>
    </source>
</evidence>
<dbReference type="InterPro" id="IPR009057">
    <property type="entry name" value="Homeodomain-like_sf"/>
</dbReference>
<dbReference type="InterPro" id="IPR047640">
    <property type="entry name" value="RpiR-like"/>
</dbReference>
<dbReference type="SUPFAM" id="SSF46689">
    <property type="entry name" value="Homeodomain-like"/>
    <property type="match status" value="1"/>
</dbReference>
<protein>
    <recommendedName>
        <fullName evidence="8">RpiR family transcriptional regulator</fullName>
    </recommendedName>
</protein>
<dbReference type="InterPro" id="IPR001347">
    <property type="entry name" value="SIS_dom"/>
</dbReference>
<dbReference type="EMBL" id="LESJ01000003">
    <property type="protein sequence ID" value="RBT69702.1"/>
    <property type="molecule type" value="Genomic_DNA"/>
</dbReference>
<dbReference type="InterPro" id="IPR035472">
    <property type="entry name" value="RpiR-like_SIS"/>
</dbReference>
<dbReference type="AlphaFoldDB" id="A0AB37ICG7"/>
<dbReference type="InterPro" id="IPR000281">
    <property type="entry name" value="HTH_RpiR"/>
</dbReference>
<evidence type="ECO:0000313" key="7">
    <source>
        <dbReference type="Proteomes" id="UP000253498"/>
    </source>
</evidence>
<dbReference type="Pfam" id="PF01380">
    <property type="entry name" value="SIS"/>
    <property type="match status" value="1"/>
</dbReference>
<dbReference type="GO" id="GO:1901135">
    <property type="term" value="P:carbohydrate derivative metabolic process"/>
    <property type="evidence" value="ECO:0007669"/>
    <property type="project" value="InterPro"/>
</dbReference>
<evidence type="ECO:0008006" key="8">
    <source>
        <dbReference type="Google" id="ProtNLM"/>
    </source>
</evidence>
<dbReference type="CDD" id="cd05013">
    <property type="entry name" value="SIS_RpiR"/>
    <property type="match status" value="1"/>
</dbReference>
<dbReference type="GO" id="GO:0097367">
    <property type="term" value="F:carbohydrate derivative binding"/>
    <property type="evidence" value="ECO:0007669"/>
    <property type="project" value="InterPro"/>
</dbReference>
<dbReference type="PANTHER" id="PTHR30514">
    <property type="entry name" value="GLUCOKINASE"/>
    <property type="match status" value="1"/>
</dbReference>
<comment type="caution">
    <text evidence="6">The sequence shown here is derived from an EMBL/GenBank/DDBJ whole genome shotgun (WGS) entry which is preliminary data.</text>
</comment>
<evidence type="ECO:0000256" key="2">
    <source>
        <dbReference type="ARBA" id="ARBA00023125"/>
    </source>
</evidence>
<gene>
    <name evidence="6" type="ORF">EB03_00749</name>
</gene>
<proteinExistence type="predicted"/>
<keyword evidence="1" id="KW-0805">Transcription regulation</keyword>
<dbReference type="InterPro" id="IPR036388">
    <property type="entry name" value="WH-like_DNA-bd_sf"/>
</dbReference>
<reference evidence="6 7" key="1">
    <citation type="submission" date="2015-06" db="EMBL/GenBank/DDBJ databases">
        <title>The Genome Sequence of Enterococcus hirae 88EA1.</title>
        <authorList>
            <consortium name="The Broad Institute Genomics Platform"/>
            <consortium name="The Broad Institute Genome Sequencing Center for Infectious Disease"/>
            <person name="Earl A.M."/>
            <person name="Van Tyne D."/>
            <person name="Lebreton F."/>
            <person name="Saavedra J.T."/>
            <person name="Gilmore M.S."/>
            <person name="Manson McGuire A."/>
            <person name="Clock S."/>
            <person name="Crupain M."/>
            <person name="Rangan U."/>
            <person name="Young S."/>
            <person name="Abouelleil A."/>
            <person name="Cao P."/>
            <person name="Chapman S.B."/>
            <person name="Griggs A."/>
            <person name="Priest M."/>
            <person name="Shea T."/>
            <person name="Wortman J."/>
            <person name="Nusbaum C."/>
            <person name="Birren B."/>
        </authorList>
    </citation>
    <scope>NUCLEOTIDE SEQUENCE [LARGE SCALE GENOMIC DNA]</scope>
    <source>
        <strain evidence="6 7">88EA1</strain>
    </source>
</reference>
<sequence length="297" mass="34368">MDEEGEHMLIEDQLIRQEAFTTTEKRIADYLKANRETAVYMTIEELAKATYTSHSAIIRLCKKLSFSGFREFRFEFGREVHQMKAQFNQIIDPNFPFTDKDDSQSIAKKMADLSIQSIKKAQLQLEKQSIDAIATALNQANRMFIFAKGDSQITARKFQNKLIKINKFLILAEEYSDSSWNAANLTEKDCAIFLTYSGRIHHYEKIMMHLNHVGAKTVLITGNEHSEMAKQATMKLIVTQDELDFAKVATFSSQIAFDYVLNTLYSVMYAQNYQENIQNLKQKQDLIQKGLLKEYRH</sequence>
<dbReference type="GO" id="GO:0003677">
    <property type="term" value="F:DNA binding"/>
    <property type="evidence" value="ECO:0007669"/>
    <property type="project" value="UniProtKB-KW"/>
</dbReference>
<dbReference type="SUPFAM" id="SSF53697">
    <property type="entry name" value="SIS domain"/>
    <property type="match status" value="1"/>
</dbReference>
<evidence type="ECO:0000259" key="5">
    <source>
        <dbReference type="PROSITE" id="PS51464"/>
    </source>
</evidence>
<dbReference type="PROSITE" id="PS51464">
    <property type="entry name" value="SIS"/>
    <property type="match status" value="1"/>
</dbReference>
<feature type="domain" description="HTH rpiR-type" evidence="4">
    <location>
        <begin position="7"/>
        <end position="83"/>
    </location>
</feature>
<dbReference type="InterPro" id="IPR046348">
    <property type="entry name" value="SIS_dom_sf"/>
</dbReference>
<evidence type="ECO:0000259" key="4">
    <source>
        <dbReference type="PROSITE" id="PS51071"/>
    </source>
</evidence>
<organism evidence="6 7">
    <name type="scientific">Enterococcus hirae</name>
    <dbReference type="NCBI Taxonomy" id="1354"/>
    <lineage>
        <taxon>Bacteria</taxon>
        <taxon>Bacillati</taxon>
        <taxon>Bacillota</taxon>
        <taxon>Bacilli</taxon>
        <taxon>Lactobacillales</taxon>
        <taxon>Enterococcaceae</taxon>
        <taxon>Enterococcus</taxon>
    </lineage>
</organism>
<dbReference type="PANTHER" id="PTHR30514:SF10">
    <property type="entry name" value="MURR_RPIR FAMILY TRANSCRIPTIONAL REGULATOR"/>
    <property type="match status" value="1"/>
</dbReference>
<dbReference type="Gene3D" id="1.10.10.10">
    <property type="entry name" value="Winged helix-like DNA-binding domain superfamily/Winged helix DNA-binding domain"/>
    <property type="match status" value="1"/>
</dbReference>
<evidence type="ECO:0000256" key="1">
    <source>
        <dbReference type="ARBA" id="ARBA00023015"/>
    </source>
</evidence>
<keyword evidence="2" id="KW-0238">DNA-binding</keyword>
<dbReference type="PROSITE" id="PS51071">
    <property type="entry name" value="HTH_RPIR"/>
    <property type="match status" value="1"/>
</dbReference>
<dbReference type="GO" id="GO:0003700">
    <property type="term" value="F:DNA-binding transcription factor activity"/>
    <property type="evidence" value="ECO:0007669"/>
    <property type="project" value="InterPro"/>
</dbReference>
<accession>A0AB37ICG7</accession>
<name>A0AB37ICG7_ENTHR</name>
<evidence type="ECO:0000256" key="3">
    <source>
        <dbReference type="ARBA" id="ARBA00023163"/>
    </source>
</evidence>
<dbReference type="Proteomes" id="UP000253498">
    <property type="component" value="Unassembled WGS sequence"/>
</dbReference>